<dbReference type="InterPro" id="IPR013785">
    <property type="entry name" value="Aldolase_TIM"/>
</dbReference>
<keyword evidence="9" id="KW-1185">Reference proteome</keyword>
<gene>
    <name evidence="8" type="ORF">RHP49_10490</name>
</gene>
<dbReference type="Gene3D" id="2.60.40.1180">
    <property type="entry name" value="Golgi alpha-mannosidase II"/>
    <property type="match status" value="1"/>
</dbReference>
<evidence type="ECO:0000313" key="8">
    <source>
        <dbReference type="EMBL" id="WNH11338.1"/>
    </source>
</evidence>
<proteinExistence type="inferred from homology"/>
<dbReference type="InterPro" id="IPR041233">
    <property type="entry name" value="Melibiase_C"/>
</dbReference>
<keyword evidence="2 6" id="KW-0732">Signal</keyword>
<evidence type="ECO:0000256" key="6">
    <source>
        <dbReference type="SAM" id="SignalP"/>
    </source>
</evidence>
<dbReference type="Pfam" id="PF16499">
    <property type="entry name" value="Melibiase_2"/>
    <property type="match status" value="1"/>
</dbReference>
<dbReference type="InterPro" id="IPR002241">
    <property type="entry name" value="Glyco_hydro_27"/>
</dbReference>
<reference evidence="8 9" key="1">
    <citation type="submission" date="2023-09" db="EMBL/GenBank/DDBJ databases">
        <title>Thalassobella suaedae gen. nov., sp. nov., a marine bacterium of the family Flavobacteriaceae isolated from a halophyte Suaeda japonica.</title>
        <authorList>
            <person name="Lee S.Y."/>
            <person name="Hwang C.Y."/>
        </authorList>
    </citation>
    <scope>NUCLEOTIDE SEQUENCE [LARGE SCALE GENOMIC DNA]</scope>
    <source>
        <strain evidence="8 9">HL-DH10</strain>
    </source>
</reference>
<dbReference type="RefSeq" id="WP_415861313.1">
    <property type="nucleotide sequence ID" value="NZ_CP134536.1"/>
</dbReference>
<keyword evidence="5" id="KW-1015">Disulfide bond</keyword>
<name>A0ABY9XZE6_9FLAO</name>
<dbReference type="GO" id="GO:0016787">
    <property type="term" value="F:hydrolase activity"/>
    <property type="evidence" value="ECO:0007669"/>
    <property type="project" value="UniProtKB-KW"/>
</dbReference>
<evidence type="ECO:0000259" key="7">
    <source>
        <dbReference type="Pfam" id="PF17801"/>
    </source>
</evidence>
<dbReference type="Gene3D" id="3.20.20.70">
    <property type="entry name" value="Aldolase class I"/>
    <property type="match status" value="1"/>
</dbReference>
<dbReference type="PROSITE" id="PS00512">
    <property type="entry name" value="ALPHA_GALACTOSIDASE"/>
    <property type="match status" value="1"/>
</dbReference>
<dbReference type="InterPro" id="IPR000111">
    <property type="entry name" value="Glyco_hydro_27/36_CS"/>
</dbReference>
<protein>
    <recommendedName>
        <fullName evidence="5">Alpha-galactosidase</fullName>
        <ecNumber evidence="5">3.2.1.22</ecNumber>
    </recommendedName>
    <alternativeName>
        <fullName evidence="5">Melibiase</fullName>
    </alternativeName>
</protein>
<sequence length="400" mass="45547">MKKITQILVLLIAVFSNAQKFENLAQTPPQGWNSWNTFGTDINETLVKGIADKFIELGLKDAGYQYIVLDDGWMAKERDGNGNLVADPEKFPNGMKHLADYIHSKGLKFGLYNCAGATTCAGYPGSRGHEYQDAQTYASWDIDYLKYDWCDTGKINAESAYTTMRDALYKAGRPVVFSICEWGDNEPWKWAKDVGHLWRVTGDIINCWDCEVGHGSWSSSGVWKIINMRKEIRKSAGPGHWNDFDMMEVGNGMTNAEDRSHFAMWSMLASPLIMGNDLRTASKETIKTLSNKEVINVNQDKLGIQGFRFTNENNMEIWIKPLDNNQWALTFVNMSNHPLDFVFDWKNHDIGDDVNGRYVDMIKNTFQIRDLFNHKNLGDTSTNLKARIEPHDVLMVTLNK</sequence>
<dbReference type="Pfam" id="PF17801">
    <property type="entry name" value="Melibiase_C"/>
    <property type="match status" value="1"/>
</dbReference>
<comment type="similarity">
    <text evidence="1 5">Belongs to the glycosyl hydrolase 27 family.</text>
</comment>
<evidence type="ECO:0000256" key="3">
    <source>
        <dbReference type="ARBA" id="ARBA00022801"/>
    </source>
</evidence>
<dbReference type="PANTHER" id="PTHR11452:SF75">
    <property type="entry name" value="ALPHA-GALACTOSIDASE MEL1"/>
    <property type="match status" value="1"/>
</dbReference>
<keyword evidence="3 5" id="KW-0378">Hydrolase</keyword>
<dbReference type="InterPro" id="IPR013780">
    <property type="entry name" value="Glyco_hydro_b"/>
</dbReference>
<evidence type="ECO:0000256" key="2">
    <source>
        <dbReference type="ARBA" id="ARBA00022729"/>
    </source>
</evidence>
<dbReference type="SUPFAM" id="SSF51011">
    <property type="entry name" value="Glycosyl hydrolase domain"/>
    <property type="match status" value="1"/>
</dbReference>
<organism evidence="8 9">
    <name type="scientific">Thalassobellus suaedae</name>
    <dbReference type="NCBI Taxonomy" id="3074124"/>
    <lineage>
        <taxon>Bacteria</taxon>
        <taxon>Pseudomonadati</taxon>
        <taxon>Bacteroidota</taxon>
        <taxon>Flavobacteriia</taxon>
        <taxon>Flavobacteriales</taxon>
        <taxon>Flavobacteriaceae</taxon>
        <taxon>Thalassobellus</taxon>
    </lineage>
</organism>
<accession>A0ABY9XZE6</accession>
<evidence type="ECO:0000256" key="4">
    <source>
        <dbReference type="ARBA" id="ARBA00023295"/>
    </source>
</evidence>
<feature type="chain" id="PRO_5045937836" description="Alpha-galactosidase" evidence="6">
    <location>
        <begin position="19"/>
        <end position="400"/>
    </location>
</feature>
<dbReference type="InterPro" id="IPR017853">
    <property type="entry name" value="GH"/>
</dbReference>
<feature type="domain" description="Alpha galactosidase C-terminal" evidence="7">
    <location>
        <begin position="313"/>
        <end position="398"/>
    </location>
</feature>
<comment type="catalytic activity">
    <reaction evidence="5">
        <text>Hydrolysis of terminal, non-reducing alpha-D-galactose residues in alpha-D-galactosides, including galactose oligosaccharides, galactomannans and galactolipids.</text>
        <dbReference type="EC" id="3.2.1.22"/>
    </reaction>
</comment>
<dbReference type="EMBL" id="CP134536">
    <property type="protein sequence ID" value="WNH11338.1"/>
    <property type="molecule type" value="Genomic_DNA"/>
</dbReference>
<evidence type="ECO:0000256" key="1">
    <source>
        <dbReference type="ARBA" id="ARBA00009743"/>
    </source>
</evidence>
<dbReference type="SUPFAM" id="SSF51445">
    <property type="entry name" value="(Trans)glycosidases"/>
    <property type="match status" value="1"/>
</dbReference>
<dbReference type="PRINTS" id="PR00740">
    <property type="entry name" value="GLHYDRLASE27"/>
</dbReference>
<evidence type="ECO:0000256" key="5">
    <source>
        <dbReference type="RuleBase" id="RU361168"/>
    </source>
</evidence>
<evidence type="ECO:0000313" key="9">
    <source>
        <dbReference type="Proteomes" id="UP001303407"/>
    </source>
</evidence>
<dbReference type="CDD" id="cd14792">
    <property type="entry name" value="GH27"/>
    <property type="match status" value="1"/>
</dbReference>
<dbReference type="EC" id="3.2.1.22" evidence="5"/>
<dbReference type="Proteomes" id="UP001303407">
    <property type="component" value="Chromosome"/>
</dbReference>
<keyword evidence="4 5" id="KW-0326">Glycosidase</keyword>
<feature type="signal peptide" evidence="6">
    <location>
        <begin position="1"/>
        <end position="18"/>
    </location>
</feature>
<dbReference type="PANTHER" id="PTHR11452">
    <property type="entry name" value="ALPHA-GALACTOSIDASE/ALPHA-N-ACETYLGALACTOSAMINIDASE"/>
    <property type="match status" value="1"/>
</dbReference>